<dbReference type="Proteomes" id="UP000202958">
    <property type="component" value="Segment"/>
</dbReference>
<evidence type="ECO:0000313" key="2">
    <source>
        <dbReference type="Proteomes" id="UP000202958"/>
    </source>
</evidence>
<keyword evidence="2" id="KW-1185">Reference proteome</keyword>
<accession>A0A0F6SIY7</accession>
<dbReference type="KEGG" id="vg:26638735"/>
<proteinExistence type="predicted"/>
<dbReference type="EMBL" id="KR052482">
    <property type="protein sequence ID" value="AKF13273.1"/>
    <property type="molecule type" value="Genomic_DNA"/>
</dbReference>
<protein>
    <submittedName>
        <fullName evidence="1">Uncharacterized protein</fullName>
    </submittedName>
</protein>
<dbReference type="GeneID" id="26638735"/>
<gene>
    <name evidence="1" type="ORF">PHIN3_6</name>
</gene>
<name>A0A0F6SIY7_9CAUD</name>
<sequence length="77" mass="8621">MKTVYVVFEGHTLGYFQNRDTIPTELSFMGVLAGSVRLGGRDPKNGVTMYDPATDTVRLATKDDFDFFRVCSKGHIE</sequence>
<reference evidence="1 2" key="1">
    <citation type="submission" date="2015-04" db="EMBL/GenBank/DDBJ databases">
        <authorList>
            <person name="Hodson T.S."/>
            <person name="Hyde J.R."/>
            <person name="Schouten J.T."/>
            <person name="Crockett J.T."/>
            <person name="Smith T.A."/>
            <person name="Merrill B.D."/>
            <person name="Crook M.B."/>
            <person name="Griffitts J.S."/>
            <person name="Burnett S.H."/>
            <person name="Grose J.H."/>
            <person name="Breakwell D.P."/>
        </authorList>
    </citation>
    <scope>NUCLEOTIDE SEQUENCE [LARGE SCALE GENOMIC DNA]</scope>
</reference>
<dbReference type="RefSeq" id="YP_009212246.1">
    <property type="nucleotide sequence ID" value="NC_028945.1"/>
</dbReference>
<organism evidence="1 2">
    <name type="scientific">Sinorhizobium phage phiN3</name>
    <dbReference type="NCBI Taxonomy" id="1647405"/>
    <lineage>
        <taxon>Viruses</taxon>
        <taxon>Duplodnaviria</taxon>
        <taxon>Heunggongvirae</taxon>
        <taxon>Uroviricota</taxon>
        <taxon>Caudoviricetes</taxon>
        <taxon>Emdodecavirus</taxon>
        <taxon>Emdodecavirus N3</taxon>
    </lineage>
</organism>
<dbReference type="OrthoDB" id="41349at10239"/>
<evidence type="ECO:0000313" key="1">
    <source>
        <dbReference type="EMBL" id="AKF13273.1"/>
    </source>
</evidence>